<dbReference type="PANTHER" id="PTHR46796:SF6">
    <property type="entry name" value="ARAC SUBFAMILY"/>
    <property type="match status" value="1"/>
</dbReference>
<keyword evidence="3" id="KW-0804">Transcription</keyword>
<accession>A0ABT5MDK8</accession>
<dbReference type="SMART" id="SM00342">
    <property type="entry name" value="HTH_ARAC"/>
    <property type="match status" value="1"/>
</dbReference>
<dbReference type="InterPro" id="IPR035418">
    <property type="entry name" value="AraC-bd_2"/>
</dbReference>
<proteinExistence type="predicted"/>
<sequence>MPTQSAPLPPAGSLDLSHLYQHCLFRSDAPVDSHDQVARELSDHDLRWRHGAVDTAMYKAGMRRMEMFVLRYGAEVEVRPRPFQDFALVHLSLRGSADIEADGVRVSIPPGRTALIAPRRSLRMAWERGCEQFILKVPHSLLRECDGASPDELDLPAAALMSAPHEGPWRSLVQSLVHTTALPHGSQAHSAWVDHFERNVALFLRSHSGLGTAPATDTSPSGARPAITLSESSAYARLDAMEAYMRRRLAAPIALIDLAQAAGVSIRTLTMLCQRHRGASPMDLLRAMRLDAVRAHLQSHANASVTACALEYGFGHLGRFSAYYRERFGELPSETGPRRP</sequence>
<dbReference type="InterPro" id="IPR018060">
    <property type="entry name" value="HTH_AraC"/>
</dbReference>
<keyword evidence="1" id="KW-0805">Transcription regulation</keyword>
<evidence type="ECO:0000256" key="3">
    <source>
        <dbReference type="ARBA" id="ARBA00023163"/>
    </source>
</evidence>
<evidence type="ECO:0000256" key="1">
    <source>
        <dbReference type="ARBA" id="ARBA00023015"/>
    </source>
</evidence>
<dbReference type="EMBL" id="JAQSIO010000002">
    <property type="protein sequence ID" value="MDD0814662.1"/>
    <property type="molecule type" value="Genomic_DNA"/>
</dbReference>
<dbReference type="Proteomes" id="UP001528672">
    <property type="component" value="Unassembled WGS sequence"/>
</dbReference>
<evidence type="ECO:0000256" key="2">
    <source>
        <dbReference type="ARBA" id="ARBA00023125"/>
    </source>
</evidence>
<evidence type="ECO:0000259" key="4">
    <source>
        <dbReference type="PROSITE" id="PS01124"/>
    </source>
</evidence>
<comment type="caution">
    <text evidence="5">The sequence shown here is derived from an EMBL/GenBank/DDBJ whole genome shotgun (WGS) entry which is preliminary data.</text>
</comment>
<protein>
    <submittedName>
        <fullName evidence="5">AraC family transcriptional regulator</fullName>
    </submittedName>
</protein>
<dbReference type="PANTHER" id="PTHR46796">
    <property type="entry name" value="HTH-TYPE TRANSCRIPTIONAL ACTIVATOR RHAS-RELATED"/>
    <property type="match status" value="1"/>
</dbReference>
<dbReference type="Pfam" id="PF12833">
    <property type="entry name" value="HTH_18"/>
    <property type="match status" value="1"/>
</dbReference>
<name>A0ABT5MDK8_9BURK</name>
<dbReference type="InterPro" id="IPR050204">
    <property type="entry name" value="AraC_XylS_family_regulators"/>
</dbReference>
<keyword evidence="2" id="KW-0238">DNA-binding</keyword>
<evidence type="ECO:0000313" key="5">
    <source>
        <dbReference type="EMBL" id="MDD0814662.1"/>
    </source>
</evidence>
<dbReference type="PROSITE" id="PS01124">
    <property type="entry name" value="HTH_ARAC_FAMILY_2"/>
    <property type="match status" value="1"/>
</dbReference>
<feature type="domain" description="HTH araC/xylS-type" evidence="4">
    <location>
        <begin position="239"/>
        <end position="338"/>
    </location>
</feature>
<reference evidence="5 6" key="1">
    <citation type="submission" date="2023-02" db="EMBL/GenBank/DDBJ databases">
        <title>Bacterial whole genome sequence for Curvibacter sp. HBC28.</title>
        <authorList>
            <person name="Le V."/>
            <person name="Ko S.-R."/>
            <person name="Ahn C.-Y."/>
            <person name="Oh H.-M."/>
        </authorList>
    </citation>
    <scope>NUCLEOTIDE SEQUENCE [LARGE SCALE GENOMIC DNA]</scope>
    <source>
        <strain evidence="5 6">HBC28</strain>
    </source>
</reference>
<keyword evidence="6" id="KW-1185">Reference proteome</keyword>
<evidence type="ECO:0000313" key="6">
    <source>
        <dbReference type="Proteomes" id="UP001528672"/>
    </source>
</evidence>
<dbReference type="Gene3D" id="1.10.10.60">
    <property type="entry name" value="Homeodomain-like"/>
    <property type="match status" value="1"/>
</dbReference>
<dbReference type="Pfam" id="PF14525">
    <property type="entry name" value="AraC_binding_2"/>
    <property type="match status" value="1"/>
</dbReference>
<organism evidence="5 6">
    <name type="scientific">Curvibacter microcysteis</name>
    <dbReference type="NCBI Taxonomy" id="3026419"/>
    <lineage>
        <taxon>Bacteria</taxon>
        <taxon>Pseudomonadati</taxon>
        <taxon>Pseudomonadota</taxon>
        <taxon>Betaproteobacteria</taxon>
        <taxon>Burkholderiales</taxon>
        <taxon>Comamonadaceae</taxon>
        <taxon>Curvibacter</taxon>
    </lineage>
</organism>
<dbReference type="RefSeq" id="WP_273926304.1">
    <property type="nucleotide sequence ID" value="NZ_JAQSIO010000002.1"/>
</dbReference>
<gene>
    <name evidence="5" type="ORF">PSQ39_08480</name>
</gene>